<dbReference type="SUPFAM" id="SSF52821">
    <property type="entry name" value="Rhodanese/Cell cycle control phosphatase"/>
    <property type="match status" value="1"/>
</dbReference>
<dbReference type="PANTHER" id="PTHR44086:SF10">
    <property type="entry name" value="THIOSULFATE SULFURTRANSFERASE_RHODANESE-LIKE DOMAIN-CONTAINING PROTEIN 3"/>
    <property type="match status" value="1"/>
</dbReference>
<feature type="domain" description="Rhodanese" evidence="1">
    <location>
        <begin position="91"/>
        <end position="193"/>
    </location>
</feature>
<reference evidence="2 3" key="1">
    <citation type="submission" date="2018-01" db="EMBL/GenBank/DDBJ databases">
        <title>Genome characterization of the sugarcane-associated fungus Trichoderma ghanense CCMA-1212 and their application in lignocelulose bioconversion.</title>
        <authorList>
            <person name="Steindorff A.S."/>
            <person name="Mendes T.D."/>
            <person name="Vilela E.S.D."/>
            <person name="Rodrigues D.S."/>
            <person name="Formighieri E.F."/>
            <person name="Melo I.S."/>
            <person name="Favaro L.C.L."/>
        </authorList>
    </citation>
    <scope>NUCLEOTIDE SEQUENCE [LARGE SCALE GENOMIC DNA]</scope>
    <source>
        <strain evidence="2 3">CCMA-1212</strain>
    </source>
</reference>
<evidence type="ECO:0000313" key="3">
    <source>
        <dbReference type="Proteomes" id="UP001642720"/>
    </source>
</evidence>
<dbReference type="SMART" id="SM00450">
    <property type="entry name" value="RHOD"/>
    <property type="match status" value="1"/>
</dbReference>
<evidence type="ECO:0000313" key="2">
    <source>
        <dbReference type="EMBL" id="TFA99207.1"/>
    </source>
</evidence>
<dbReference type="Gene3D" id="3.40.250.10">
    <property type="entry name" value="Rhodanese-like domain"/>
    <property type="match status" value="1"/>
</dbReference>
<dbReference type="GeneID" id="300580618"/>
<dbReference type="EMBL" id="PPTA01000015">
    <property type="protein sequence ID" value="TFA99207.1"/>
    <property type="molecule type" value="Genomic_DNA"/>
</dbReference>
<dbReference type="InterPro" id="IPR036873">
    <property type="entry name" value="Rhodanese-like_dom_sf"/>
</dbReference>
<dbReference type="CDD" id="cd01519">
    <property type="entry name" value="RHOD_HSP67B2"/>
    <property type="match status" value="1"/>
</dbReference>
<gene>
    <name evidence="2" type="ORF">CCMA1212_009067</name>
</gene>
<protein>
    <submittedName>
        <fullName evidence="2">Thiosulfate sulfurtransferase RDL2</fullName>
    </submittedName>
</protein>
<name>A0ABY2GTE2_9HYPO</name>
<organism evidence="2 3">
    <name type="scientific">Trichoderma ghanense</name>
    <dbReference type="NCBI Taxonomy" id="65468"/>
    <lineage>
        <taxon>Eukaryota</taxon>
        <taxon>Fungi</taxon>
        <taxon>Dikarya</taxon>
        <taxon>Ascomycota</taxon>
        <taxon>Pezizomycotina</taxon>
        <taxon>Sordariomycetes</taxon>
        <taxon>Hypocreomycetidae</taxon>
        <taxon>Hypocreales</taxon>
        <taxon>Hypocreaceae</taxon>
        <taxon>Trichoderma</taxon>
    </lineage>
</organism>
<dbReference type="PROSITE" id="PS50206">
    <property type="entry name" value="RHODANESE_3"/>
    <property type="match status" value="1"/>
</dbReference>
<dbReference type="Proteomes" id="UP001642720">
    <property type="component" value="Unassembled WGS sequence"/>
</dbReference>
<comment type="caution">
    <text evidence="2">The sequence shown here is derived from an EMBL/GenBank/DDBJ whole genome shotgun (WGS) entry which is preliminary data.</text>
</comment>
<dbReference type="PANTHER" id="PTHR44086">
    <property type="entry name" value="THIOSULFATE SULFURTRANSFERASE RDL2, MITOCHONDRIAL-RELATED"/>
    <property type="match status" value="1"/>
</dbReference>
<dbReference type="Pfam" id="PF00581">
    <property type="entry name" value="Rhodanese"/>
    <property type="match status" value="1"/>
</dbReference>
<accession>A0ABY2GTE2</accession>
<sequence>MATRLACQRLPLRRIAPRVAAAPAITSARASTRRTFSSVVSTAASRPLPATRWRDVGAAGVRWYSGPESQVPGSRIWGFDEIKALVEKKDPKDKVVIVDVREPHELLDTGKIPGAINIPITSAVQSFHISDEDFEDMYGYARPPKDANLLFYCKAGVRAKAAAGLAQHAGWESVGEYPGSWLDWEANKGPVEVVGGKGGKGGEGK</sequence>
<evidence type="ECO:0000259" key="1">
    <source>
        <dbReference type="PROSITE" id="PS50206"/>
    </source>
</evidence>
<dbReference type="InterPro" id="IPR001763">
    <property type="entry name" value="Rhodanese-like_dom"/>
</dbReference>
<keyword evidence="3" id="KW-1185">Reference proteome</keyword>
<dbReference type="RefSeq" id="XP_073555409.1">
    <property type="nucleotide sequence ID" value="XM_073706168.1"/>
</dbReference>
<proteinExistence type="predicted"/>